<gene>
    <name evidence="10" type="primary">plsY</name>
    <name evidence="11" type="ORF">FC83_GL003353</name>
</gene>
<name>A0A0R1XSX9_9LACO</name>
<dbReference type="InterPro" id="IPR003811">
    <property type="entry name" value="G3P_acylTferase_PlsY"/>
</dbReference>
<evidence type="ECO:0000256" key="10">
    <source>
        <dbReference type="HAMAP-Rule" id="MF_01043"/>
    </source>
</evidence>
<feature type="transmembrane region" description="Helical" evidence="10">
    <location>
        <begin position="141"/>
        <end position="159"/>
    </location>
</feature>
<evidence type="ECO:0000256" key="4">
    <source>
        <dbReference type="ARBA" id="ARBA00022692"/>
    </source>
</evidence>
<keyword evidence="6 10" id="KW-0443">Lipid metabolism</keyword>
<evidence type="ECO:0000256" key="7">
    <source>
        <dbReference type="ARBA" id="ARBA00023136"/>
    </source>
</evidence>
<evidence type="ECO:0000256" key="9">
    <source>
        <dbReference type="ARBA" id="ARBA00023264"/>
    </source>
</evidence>
<feature type="transmembrane region" description="Helical" evidence="10">
    <location>
        <begin position="51"/>
        <end position="72"/>
    </location>
</feature>
<evidence type="ECO:0000313" key="12">
    <source>
        <dbReference type="Proteomes" id="UP000051236"/>
    </source>
</evidence>
<reference evidence="11 12" key="1">
    <citation type="journal article" date="2015" name="Genome Announc.">
        <title>Expanding the biotechnology potential of lactobacilli through comparative genomics of 213 strains and associated genera.</title>
        <authorList>
            <person name="Sun Z."/>
            <person name="Harris H.M."/>
            <person name="McCann A."/>
            <person name="Guo C."/>
            <person name="Argimon S."/>
            <person name="Zhang W."/>
            <person name="Yang X."/>
            <person name="Jeffery I.B."/>
            <person name="Cooney J.C."/>
            <person name="Kagawa T.F."/>
            <person name="Liu W."/>
            <person name="Song Y."/>
            <person name="Salvetti E."/>
            <person name="Wrobel A."/>
            <person name="Rasinkangas P."/>
            <person name="Parkhill J."/>
            <person name="Rea M.C."/>
            <person name="O'Sullivan O."/>
            <person name="Ritari J."/>
            <person name="Douillard F.P."/>
            <person name="Paul Ross R."/>
            <person name="Yang R."/>
            <person name="Briner A.E."/>
            <person name="Felis G.E."/>
            <person name="de Vos W.M."/>
            <person name="Barrangou R."/>
            <person name="Klaenhammer T.R."/>
            <person name="Caufield P.W."/>
            <person name="Cui Y."/>
            <person name="Zhang H."/>
            <person name="O'Toole P.W."/>
        </authorList>
    </citation>
    <scope>NUCLEOTIDE SEQUENCE [LARGE SCALE GENOMIC DNA]</scope>
    <source>
        <strain evidence="11 12">DSM 18527</strain>
    </source>
</reference>
<keyword evidence="8 10" id="KW-0594">Phospholipid biosynthesis</keyword>
<keyword evidence="7 10" id="KW-0472">Membrane</keyword>
<feature type="transmembrane region" description="Helical" evidence="10">
    <location>
        <begin position="84"/>
        <end position="104"/>
    </location>
</feature>
<keyword evidence="3 10" id="KW-0808">Transferase</keyword>
<dbReference type="Proteomes" id="UP000051236">
    <property type="component" value="Unassembled WGS sequence"/>
</dbReference>
<dbReference type="PANTHER" id="PTHR30309:SF0">
    <property type="entry name" value="GLYCEROL-3-PHOSPHATE ACYLTRANSFERASE-RELATED"/>
    <property type="match status" value="1"/>
</dbReference>
<sequence>MDKLYSVLIGYVFGNFLFAYVISYIKTGKSPKTFGSGNPGTANVGAELGKIYGILVLVFDLLKTGLAVYLAWRLFPALRVDRLAIIYAGLGVTLGHNFPIWLKFQGGKGVAVAVAVVLLYDPLIGFTSLLIALAVLLWSQYLALGGIMILLADTLFGLFAYPTQAWVIMLVMTVIMAIRFRSDLVAIKNKTQKKVDLLKRFKKAQ</sequence>
<dbReference type="EC" id="2.3.1.275" evidence="10"/>
<keyword evidence="9 10" id="KW-1208">Phospholipid metabolism</keyword>
<dbReference type="HAMAP" id="MF_01043">
    <property type="entry name" value="PlsY"/>
    <property type="match status" value="1"/>
</dbReference>
<dbReference type="RefSeq" id="WP_057002727.1">
    <property type="nucleotide sequence ID" value="NZ_AZGA01000057.1"/>
</dbReference>
<comment type="function">
    <text evidence="10">Catalyzes the transfer of an acyl group from acyl-phosphate (acyl-PO(4)) to glycerol-3-phosphate (G3P) to form lysophosphatidic acid (LPA). This enzyme utilizes acyl-phosphate as fatty acyl donor, but not acyl-CoA or acyl-ACP.</text>
</comment>
<proteinExistence type="inferred from homology"/>
<dbReference type="GO" id="GO:0008654">
    <property type="term" value="P:phospholipid biosynthetic process"/>
    <property type="evidence" value="ECO:0007669"/>
    <property type="project" value="UniProtKB-UniRule"/>
</dbReference>
<feature type="transmembrane region" description="Helical" evidence="10">
    <location>
        <begin position="165"/>
        <end position="182"/>
    </location>
</feature>
<evidence type="ECO:0000256" key="2">
    <source>
        <dbReference type="ARBA" id="ARBA00022516"/>
    </source>
</evidence>
<comment type="pathway">
    <text evidence="10">Lipid metabolism; phospholipid metabolism.</text>
</comment>
<evidence type="ECO:0000256" key="1">
    <source>
        <dbReference type="ARBA" id="ARBA00022475"/>
    </source>
</evidence>
<organism evidence="11 12">
    <name type="scientific">Agrilactobacillus composti DSM 18527 = JCM 14202</name>
    <dbReference type="NCBI Taxonomy" id="1423734"/>
    <lineage>
        <taxon>Bacteria</taxon>
        <taxon>Bacillati</taxon>
        <taxon>Bacillota</taxon>
        <taxon>Bacilli</taxon>
        <taxon>Lactobacillales</taxon>
        <taxon>Lactobacillaceae</taxon>
        <taxon>Agrilactobacillus</taxon>
    </lineage>
</organism>
<dbReference type="STRING" id="1423734.FC83_GL003353"/>
<accession>A0A0R1XSX9</accession>
<comment type="catalytic activity">
    <reaction evidence="10">
        <text>an acyl phosphate + sn-glycerol 3-phosphate = a 1-acyl-sn-glycero-3-phosphate + phosphate</text>
        <dbReference type="Rhea" id="RHEA:34075"/>
        <dbReference type="ChEBI" id="CHEBI:43474"/>
        <dbReference type="ChEBI" id="CHEBI:57597"/>
        <dbReference type="ChEBI" id="CHEBI:57970"/>
        <dbReference type="ChEBI" id="CHEBI:59918"/>
        <dbReference type="EC" id="2.3.1.275"/>
    </reaction>
</comment>
<dbReference type="EMBL" id="AZGA01000057">
    <property type="protein sequence ID" value="KRM33266.1"/>
    <property type="molecule type" value="Genomic_DNA"/>
</dbReference>
<evidence type="ECO:0000256" key="3">
    <source>
        <dbReference type="ARBA" id="ARBA00022679"/>
    </source>
</evidence>
<dbReference type="eggNOG" id="COG0344">
    <property type="taxonomic scope" value="Bacteria"/>
</dbReference>
<dbReference type="PANTHER" id="PTHR30309">
    <property type="entry name" value="INNER MEMBRANE PROTEIN YGIH"/>
    <property type="match status" value="1"/>
</dbReference>
<feature type="transmembrane region" description="Helical" evidence="10">
    <location>
        <begin position="7"/>
        <end position="25"/>
    </location>
</feature>
<comment type="subunit">
    <text evidence="10">Probably interacts with PlsX.</text>
</comment>
<dbReference type="Pfam" id="PF02660">
    <property type="entry name" value="G3P_acyltransf"/>
    <property type="match status" value="1"/>
</dbReference>
<comment type="similarity">
    <text evidence="10">Belongs to the PlsY family.</text>
</comment>
<dbReference type="UniPathway" id="UPA00085"/>
<evidence type="ECO:0000256" key="5">
    <source>
        <dbReference type="ARBA" id="ARBA00022989"/>
    </source>
</evidence>
<dbReference type="GO" id="GO:0005886">
    <property type="term" value="C:plasma membrane"/>
    <property type="evidence" value="ECO:0007669"/>
    <property type="project" value="UniProtKB-SubCell"/>
</dbReference>
<evidence type="ECO:0000313" key="11">
    <source>
        <dbReference type="EMBL" id="KRM33266.1"/>
    </source>
</evidence>
<keyword evidence="12" id="KW-1185">Reference proteome</keyword>
<dbReference type="AlphaFoldDB" id="A0A0R1XSX9"/>
<keyword evidence="4 10" id="KW-0812">Transmembrane</keyword>
<keyword evidence="1 10" id="KW-1003">Cell membrane</keyword>
<keyword evidence="2 10" id="KW-0444">Lipid biosynthesis</keyword>
<dbReference type="PATRIC" id="fig|1423734.3.peg.3405"/>
<comment type="subcellular location">
    <subcellularLocation>
        <location evidence="10">Cell membrane</location>
        <topology evidence="10">Multi-pass membrane protein</topology>
    </subcellularLocation>
</comment>
<dbReference type="SMART" id="SM01207">
    <property type="entry name" value="G3P_acyltransf"/>
    <property type="match status" value="1"/>
</dbReference>
<comment type="caution">
    <text evidence="11">The sequence shown here is derived from an EMBL/GenBank/DDBJ whole genome shotgun (WGS) entry which is preliminary data.</text>
</comment>
<dbReference type="GO" id="GO:0043772">
    <property type="term" value="F:acyl-phosphate glycerol-3-phosphate acyltransferase activity"/>
    <property type="evidence" value="ECO:0007669"/>
    <property type="project" value="UniProtKB-UniRule"/>
</dbReference>
<evidence type="ECO:0000256" key="8">
    <source>
        <dbReference type="ARBA" id="ARBA00023209"/>
    </source>
</evidence>
<keyword evidence="5 10" id="KW-1133">Transmembrane helix</keyword>
<protein>
    <recommendedName>
        <fullName evidence="10">Glycerol-3-phosphate acyltransferase</fullName>
    </recommendedName>
    <alternativeName>
        <fullName evidence="10">Acyl-PO4 G3P acyltransferase</fullName>
    </alternativeName>
    <alternativeName>
        <fullName evidence="10">Acyl-phosphate--glycerol-3-phosphate acyltransferase</fullName>
    </alternativeName>
    <alternativeName>
        <fullName evidence="10">G3P acyltransferase</fullName>
        <shortName evidence="10">GPAT</shortName>
        <ecNumber evidence="10">2.3.1.275</ecNumber>
    </alternativeName>
    <alternativeName>
        <fullName evidence="10">Lysophosphatidic acid synthase</fullName>
        <shortName evidence="10">LPA synthase</shortName>
    </alternativeName>
</protein>
<evidence type="ECO:0000256" key="6">
    <source>
        <dbReference type="ARBA" id="ARBA00023098"/>
    </source>
</evidence>
<feature type="transmembrane region" description="Helical" evidence="10">
    <location>
        <begin position="110"/>
        <end position="134"/>
    </location>
</feature>